<evidence type="ECO:0000313" key="2">
    <source>
        <dbReference type="EMBL" id="QJH95970.1"/>
    </source>
</evidence>
<dbReference type="EMBL" id="MT144012">
    <property type="protein sequence ID" value="QJA46484.1"/>
    <property type="molecule type" value="Genomic_DNA"/>
</dbReference>
<gene>
    <name evidence="1" type="ORF">TM448A00443_0011</name>
    <name evidence="2" type="ORF">TM448B00565_0010</name>
</gene>
<evidence type="ECO:0000313" key="1">
    <source>
        <dbReference type="EMBL" id="QJA46484.1"/>
    </source>
</evidence>
<proteinExistence type="predicted"/>
<dbReference type="EMBL" id="MT144635">
    <property type="protein sequence ID" value="QJH95970.1"/>
    <property type="molecule type" value="Genomic_DNA"/>
</dbReference>
<accession>A0A6H1ZG03</accession>
<organism evidence="1">
    <name type="scientific">viral metagenome</name>
    <dbReference type="NCBI Taxonomy" id="1070528"/>
    <lineage>
        <taxon>unclassified sequences</taxon>
        <taxon>metagenomes</taxon>
        <taxon>organismal metagenomes</taxon>
    </lineage>
</organism>
<reference evidence="1" key="1">
    <citation type="submission" date="2020-03" db="EMBL/GenBank/DDBJ databases">
        <title>The deep terrestrial virosphere.</title>
        <authorList>
            <person name="Holmfeldt K."/>
            <person name="Nilsson E."/>
            <person name="Simone D."/>
            <person name="Lopez-Fernandez M."/>
            <person name="Wu X."/>
            <person name="de Brujin I."/>
            <person name="Lundin D."/>
            <person name="Andersson A."/>
            <person name="Bertilsson S."/>
            <person name="Dopson M."/>
        </authorList>
    </citation>
    <scope>NUCLEOTIDE SEQUENCE</scope>
    <source>
        <strain evidence="1">TM448A00443</strain>
        <strain evidence="2">TM448B00565</strain>
    </source>
</reference>
<sequence>MTFGNYILSVRRRLQDLRTPSGVLITAAITDGIRWSGVHLQEVCNSALQESTRLIYFYFSSKGGRQNEMLGETLIIEADVVTIATGVGDLVAEQYFLTSVDDGTNIYAYKKPNEFRRIQLATSLPRTEGKYYTVEYDETIKRIIKIQGGANGAYAIKYVFNKHDYTIASNNATELHIIGMDDFILDIAEKEAREREGNLERARILENRIVLKLGLAGGRNAAGTVQ</sequence>
<protein>
    <submittedName>
        <fullName evidence="1">Uncharacterized protein</fullName>
    </submittedName>
</protein>
<dbReference type="AlphaFoldDB" id="A0A6H1ZG03"/>
<name>A0A6H1ZG03_9ZZZZ</name>